<dbReference type="Pfam" id="PF03232">
    <property type="entry name" value="COQ7"/>
    <property type="match status" value="1"/>
</dbReference>
<dbReference type="PANTHER" id="PTHR11237">
    <property type="entry name" value="COENZYME Q10 BIOSYNTHESIS PROTEIN 7"/>
    <property type="match status" value="1"/>
</dbReference>
<accession>A0A370L408</accession>
<keyword evidence="9" id="KW-1185">Reference proteome</keyword>
<evidence type="ECO:0000256" key="5">
    <source>
        <dbReference type="ARBA" id="ARBA00023004"/>
    </source>
</evidence>
<proteinExistence type="predicted"/>
<evidence type="ECO:0000256" key="3">
    <source>
        <dbReference type="ARBA" id="ARBA00022723"/>
    </source>
</evidence>
<protein>
    <submittedName>
        <fullName evidence="8">Demethoxyubiquinone hydroxylase family protein</fullName>
    </submittedName>
</protein>
<organism evidence="8 9">
    <name type="scientific">Bosea caraganae</name>
    <dbReference type="NCBI Taxonomy" id="2763117"/>
    <lineage>
        <taxon>Bacteria</taxon>
        <taxon>Pseudomonadati</taxon>
        <taxon>Pseudomonadota</taxon>
        <taxon>Alphaproteobacteria</taxon>
        <taxon>Hyphomicrobiales</taxon>
        <taxon>Boseaceae</taxon>
        <taxon>Bosea</taxon>
    </lineage>
</organism>
<dbReference type="RefSeq" id="WP_114830233.1">
    <property type="nucleotide sequence ID" value="NZ_QQTO01000023.1"/>
</dbReference>
<dbReference type="InterPro" id="IPR009078">
    <property type="entry name" value="Ferritin-like_SF"/>
</dbReference>
<name>A0A370L408_9HYPH</name>
<dbReference type="OrthoDB" id="7559360at2"/>
<gene>
    <name evidence="8" type="ORF">DWE98_15800</name>
</gene>
<evidence type="ECO:0000313" key="8">
    <source>
        <dbReference type="EMBL" id="RDJ23608.1"/>
    </source>
</evidence>
<keyword evidence="7" id="KW-0472">Membrane</keyword>
<keyword evidence="2" id="KW-0831">Ubiquinone biosynthesis</keyword>
<dbReference type="Gene3D" id="1.20.1260.10">
    <property type="match status" value="1"/>
</dbReference>
<dbReference type="PANTHER" id="PTHR11237:SF4">
    <property type="entry name" value="5-DEMETHOXYUBIQUINONE HYDROXYLASE, MITOCHONDRIAL"/>
    <property type="match status" value="1"/>
</dbReference>
<keyword evidence="3" id="KW-0479">Metal-binding</keyword>
<dbReference type="EMBL" id="QQTP01000008">
    <property type="protein sequence ID" value="RDJ23608.1"/>
    <property type="molecule type" value="Genomic_DNA"/>
</dbReference>
<reference evidence="9" key="1">
    <citation type="submission" date="2018-07" db="EMBL/GenBank/DDBJ databases">
        <authorList>
            <person name="Safronova V.I."/>
            <person name="Chirak E.R."/>
            <person name="Sazanova A.L."/>
        </authorList>
    </citation>
    <scope>NUCLEOTIDE SEQUENCE [LARGE SCALE GENOMIC DNA]</scope>
    <source>
        <strain evidence="9">RCAM04685</strain>
    </source>
</reference>
<dbReference type="SUPFAM" id="SSF47240">
    <property type="entry name" value="Ferritin-like"/>
    <property type="match status" value="1"/>
</dbReference>
<dbReference type="GO" id="GO:0008682">
    <property type="term" value="F:3-demethoxyubiquinol 3-hydroxylase activity"/>
    <property type="evidence" value="ECO:0007669"/>
    <property type="project" value="TreeGrafter"/>
</dbReference>
<dbReference type="GO" id="GO:0006744">
    <property type="term" value="P:ubiquinone biosynthetic process"/>
    <property type="evidence" value="ECO:0007669"/>
    <property type="project" value="UniProtKB-KW"/>
</dbReference>
<sequence>MTISAASLARRDALTIKRIVRVNHAGEYGAIRIYSAQIAVARRLWPDMVPALRQMLADEIDHCTKFYAAMPERGSRPCRIMQLWSLGGSLLGLLTALMGRQAIWVCTAAVEKTVHRHLDEQLHFLQNRDAGLHAVINSIREEELAHLHHAEAQLGTEPRGSLQSAMQATIALVTEALIWLSTWGDSTRMTRALRQARL</sequence>
<evidence type="ECO:0000256" key="7">
    <source>
        <dbReference type="ARBA" id="ARBA00023136"/>
    </source>
</evidence>
<dbReference type="InterPro" id="IPR011566">
    <property type="entry name" value="Ubq_synth_Coq7"/>
</dbReference>
<evidence type="ECO:0000256" key="1">
    <source>
        <dbReference type="ARBA" id="ARBA00004749"/>
    </source>
</evidence>
<keyword evidence="8" id="KW-0830">Ubiquinone</keyword>
<evidence type="ECO:0000256" key="6">
    <source>
        <dbReference type="ARBA" id="ARBA00023033"/>
    </source>
</evidence>
<dbReference type="AlphaFoldDB" id="A0A370L408"/>
<keyword evidence="6" id="KW-0503">Monooxygenase</keyword>
<keyword evidence="4" id="KW-0560">Oxidoreductase</keyword>
<evidence type="ECO:0000313" key="9">
    <source>
        <dbReference type="Proteomes" id="UP000255207"/>
    </source>
</evidence>
<dbReference type="InterPro" id="IPR012347">
    <property type="entry name" value="Ferritin-like"/>
</dbReference>
<comment type="caution">
    <text evidence="8">The sequence shown here is derived from an EMBL/GenBank/DDBJ whole genome shotgun (WGS) entry which is preliminary data.</text>
</comment>
<dbReference type="Proteomes" id="UP000255207">
    <property type="component" value="Unassembled WGS sequence"/>
</dbReference>
<evidence type="ECO:0000256" key="2">
    <source>
        <dbReference type="ARBA" id="ARBA00022688"/>
    </source>
</evidence>
<comment type="pathway">
    <text evidence="1">Cofactor biosynthesis; ubiquinone biosynthesis.</text>
</comment>
<keyword evidence="5" id="KW-0408">Iron</keyword>
<dbReference type="GO" id="GO:0046872">
    <property type="term" value="F:metal ion binding"/>
    <property type="evidence" value="ECO:0007669"/>
    <property type="project" value="UniProtKB-KW"/>
</dbReference>
<evidence type="ECO:0000256" key="4">
    <source>
        <dbReference type="ARBA" id="ARBA00023002"/>
    </source>
</evidence>